<dbReference type="PANTHER" id="PTHR13696:SF99">
    <property type="entry name" value="COBYRINIC ACID AC-DIAMIDE SYNTHASE"/>
    <property type="match status" value="1"/>
</dbReference>
<dbReference type="InterPro" id="IPR025669">
    <property type="entry name" value="AAA_dom"/>
</dbReference>
<dbReference type="OrthoDB" id="3173068at2"/>
<dbReference type="RefSeq" id="WP_097328855.1">
    <property type="nucleotide sequence ID" value="NZ_OBDY01000044.1"/>
</dbReference>
<feature type="domain" description="AAA" evidence="1">
    <location>
        <begin position="4"/>
        <end position="95"/>
    </location>
</feature>
<proteinExistence type="predicted"/>
<dbReference type="SUPFAM" id="SSF52540">
    <property type="entry name" value="P-loop containing nucleoside triphosphate hydrolases"/>
    <property type="match status" value="1"/>
</dbReference>
<dbReference type="Gene3D" id="3.40.50.300">
    <property type="entry name" value="P-loop containing nucleotide triphosphate hydrolases"/>
    <property type="match status" value="1"/>
</dbReference>
<reference evidence="2 3" key="1">
    <citation type="submission" date="2017-09" db="EMBL/GenBank/DDBJ databases">
        <authorList>
            <person name="Ehlers B."/>
            <person name="Leendertz F.H."/>
        </authorList>
    </citation>
    <scope>NUCLEOTIDE SEQUENCE [LARGE SCALE GENOMIC DNA]</scope>
    <source>
        <strain evidence="2 3">CGMCC 4.6857</strain>
    </source>
</reference>
<name>A0A285KJN5_9ACTN</name>
<evidence type="ECO:0000259" key="1">
    <source>
        <dbReference type="Pfam" id="PF13614"/>
    </source>
</evidence>
<dbReference type="Proteomes" id="UP000219612">
    <property type="component" value="Unassembled WGS sequence"/>
</dbReference>
<accession>A0A285KJN5</accession>
<organism evidence="2 3">
    <name type="scientific">Paractinoplanes atraurantiacus</name>
    <dbReference type="NCBI Taxonomy" id="1036182"/>
    <lineage>
        <taxon>Bacteria</taxon>
        <taxon>Bacillati</taxon>
        <taxon>Actinomycetota</taxon>
        <taxon>Actinomycetes</taxon>
        <taxon>Micromonosporales</taxon>
        <taxon>Micromonosporaceae</taxon>
        <taxon>Paractinoplanes</taxon>
    </lineage>
</organism>
<keyword evidence="3" id="KW-1185">Reference proteome</keyword>
<evidence type="ECO:0000313" key="3">
    <source>
        <dbReference type="Proteomes" id="UP000219612"/>
    </source>
</evidence>
<dbReference type="Pfam" id="PF13614">
    <property type="entry name" value="AAA_31"/>
    <property type="match status" value="1"/>
</dbReference>
<dbReference type="InterPro" id="IPR050678">
    <property type="entry name" value="DNA_Partitioning_ATPase"/>
</dbReference>
<evidence type="ECO:0000313" key="2">
    <source>
        <dbReference type="EMBL" id="SNY72810.1"/>
    </source>
</evidence>
<dbReference type="EMBL" id="OBDY01000044">
    <property type="protein sequence ID" value="SNY72810.1"/>
    <property type="molecule type" value="Genomic_DNA"/>
</dbReference>
<protein>
    <submittedName>
        <fullName evidence="2">Chromosome partitioning protein</fullName>
    </submittedName>
</protein>
<dbReference type="InterPro" id="IPR027417">
    <property type="entry name" value="P-loop_NTPase"/>
</dbReference>
<gene>
    <name evidence="2" type="ORF">SAMN05421748_14420</name>
</gene>
<dbReference type="AlphaFoldDB" id="A0A285KJN5"/>
<dbReference type="PANTHER" id="PTHR13696">
    <property type="entry name" value="P-LOOP CONTAINING NUCLEOSIDE TRIPHOSPHATE HYDROLASE"/>
    <property type="match status" value="1"/>
</dbReference>
<sequence>MPVRVLLIMNEKGGVGKTTTAVGLAAVAATALAGRHKISQPAKLPVLLISADPQMSAYVWVKRSEEQSGNRHFDYLQVSDADELEKVITGEEGRDRRTIIIDSAGTMGFGAGDILSRALDLCTDVLVPLSPEGLSLEPTARTVLAVIDRGRPFRLCLTIFDPRDGAESPDLREVAAWVTQQGWPLCSTVVRKYKIIARSPIVGLTHVDLPTNRISMQARQDMEHLGLELNITGPYVAEIPA</sequence>